<evidence type="ECO:0000256" key="5">
    <source>
        <dbReference type="ARBA" id="ARBA00038437"/>
    </source>
</evidence>
<dbReference type="InterPro" id="IPR001650">
    <property type="entry name" value="Helicase_C-like"/>
</dbReference>
<dbReference type="GO" id="GO:0003676">
    <property type="term" value="F:nucleic acid binding"/>
    <property type="evidence" value="ECO:0007669"/>
    <property type="project" value="InterPro"/>
</dbReference>
<keyword evidence="4" id="KW-0067">ATP-binding</keyword>
<dbReference type="GO" id="GO:0005829">
    <property type="term" value="C:cytosol"/>
    <property type="evidence" value="ECO:0007669"/>
    <property type="project" value="TreeGrafter"/>
</dbReference>
<dbReference type="PANTHER" id="PTHR47959:SF1">
    <property type="entry name" value="ATP-DEPENDENT RNA HELICASE DBPA"/>
    <property type="match status" value="1"/>
</dbReference>
<dbReference type="Pfam" id="PF00271">
    <property type="entry name" value="Helicase_C"/>
    <property type="match status" value="1"/>
</dbReference>
<dbReference type="InterPro" id="IPR050079">
    <property type="entry name" value="DEAD_box_RNA_helicase"/>
</dbReference>
<keyword evidence="1" id="KW-0547">Nucleotide-binding</keyword>
<organism evidence="7 8">
    <name type="scientific">Aerococcus urinaeequi</name>
    <dbReference type="NCBI Taxonomy" id="51665"/>
    <lineage>
        <taxon>Bacteria</taxon>
        <taxon>Bacillati</taxon>
        <taxon>Bacillota</taxon>
        <taxon>Bacilli</taxon>
        <taxon>Lactobacillales</taxon>
        <taxon>Aerococcaceae</taxon>
        <taxon>Aerococcus</taxon>
    </lineage>
</organism>
<dbReference type="Proteomes" id="UP001179483">
    <property type="component" value="Chromosome"/>
</dbReference>
<evidence type="ECO:0000256" key="1">
    <source>
        <dbReference type="ARBA" id="ARBA00022741"/>
    </source>
</evidence>
<evidence type="ECO:0000256" key="3">
    <source>
        <dbReference type="ARBA" id="ARBA00022806"/>
    </source>
</evidence>
<evidence type="ECO:0000256" key="2">
    <source>
        <dbReference type="ARBA" id="ARBA00022801"/>
    </source>
</evidence>
<comment type="similarity">
    <text evidence="5">Belongs to the DEAD box helicase family.</text>
</comment>
<dbReference type="SUPFAM" id="SSF52540">
    <property type="entry name" value="P-loop containing nucleoside triphosphate hydrolases"/>
    <property type="match status" value="1"/>
</dbReference>
<dbReference type="GO" id="GO:0016787">
    <property type="term" value="F:hydrolase activity"/>
    <property type="evidence" value="ECO:0007669"/>
    <property type="project" value="UniProtKB-KW"/>
</dbReference>
<dbReference type="EMBL" id="CP116590">
    <property type="protein sequence ID" value="WCG38542.1"/>
    <property type="molecule type" value="Genomic_DNA"/>
</dbReference>
<sequence length="1090" mass="126277">MTVETMNTNINTNIVTSQQKHFVKVVDMQLTAKPPKTDKKTYNEIYQRIKKQQSQQMTVYELLQHATSGKVFQAGEYQYQLTPEQKRDIREIQREANSEAISYIEDIKAKGNKRVSTSLIVVDIDDDGGFHDPMEIIEFSDASGAYFTFSHGLTSEHTFVRQNAYRLIYELDEVVSNEFAEFIEQTLVELLSSEFPKIWMTKGAEIAGTSSKKFIFGSNNKDIYYDPTKILPVADFKEMYRITKDLDALQKLLKKQSQYGYAPTQATEYIEMAKHHAENGQPLSYDQWISVSLGIAYSSKEQGILSEDEAVTALSEFDSNQHEREYYQRIYNSSKATNNPSTIASLVKLATDSGYKRKAKYRYYNQEEESTQINDKIQPIMVRKQLNQNQVYSILTSEDKKILLDSPTGSGKTTATINALKSILISQKDVVAYVSLPSTALANQVASIHGLGKAFTGNLNIRATLNSNKLALGLPLMVGTYDKAGKVTKMLRNDNQKVLLVIDEAHQEVSDYSYRYKAIDEMMSIADQPHVHLLGLTGTPDDLDTTKFDKHYKVIQQYPEKPYKNIDFVMYHDKGEYAQTVSETIFQEYKQGNKVLAFINNKSYINAIRHVLTEKKLRVSVITSEVGNELKSDTYRRLLDEERFPEHVDVILTTSVIAQGINIKNQNENFTCLIAPLSMQAEYFDIAQIKQTVHRFRNPYKKVLFLIHIKEALESERVENRRLFDINSRYKLLVKESEAVQTYLKETFEAELDNYRPALFEKLLGFKSNLVVTKEKDELVFSKKDSAGTSFLYKRTMQNEKRKEMRLEYDVELSNQFQKFKDEIFTIDHRYLRMRASRDKQKYYSYYPFAFKRAISEGLDMFVNEYEYEDYSTIGDNSFRNLLKKHAKYELKSEQEKANAVEQIFTYQEYGLLLFDYGEYGRVRVEKDPAKSIIASLNKYHAKAVTELIKFADYDSTIRELRIVNRNADVYRLKKELLAVHDIEQFNNNKGNKNGTELVLILLLPKLNTNKIGITNAQIDQVITDVAKKNKFKRDDVKQIYYKYVVFDKDRNKKVRVKRNFRLISLDDIGDSHGFSEEEIKQMYDTISYI</sequence>
<dbReference type="InterPro" id="IPR014001">
    <property type="entry name" value="Helicase_ATP-bd"/>
</dbReference>
<name>A0AAE9XLB6_9LACT</name>
<dbReference type="Pfam" id="PF00270">
    <property type="entry name" value="DEAD"/>
    <property type="match status" value="1"/>
</dbReference>
<keyword evidence="3 7" id="KW-0347">Helicase</keyword>
<evidence type="ECO:0000256" key="4">
    <source>
        <dbReference type="ARBA" id="ARBA00022840"/>
    </source>
</evidence>
<evidence type="ECO:0000259" key="6">
    <source>
        <dbReference type="PROSITE" id="PS51192"/>
    </source>
</evidence>
<dbReference type="SMART" id="SM00487">
    <property type="entry name" value="DEXDc"/>
    <property type="match status" value="1"/>
</dbReference>
<accession>A0AAE9XLB6</accession>
<dbReference type="InterPro" id="IPR027417">
    <property type="entry name" value="P-loop_NTPase"/>
</dbReference>
<evidence type="ECO:0000313" key="8">
    <source>
        <dbReference type="Proteomes" id="UP001179483"/>
    </source>
</evidence>
<dbReference type="PANTHER" id="PTHR47959">
    <property type="entry name" value="ATP-DEPENDENT RNA HELICASE RHLE-RELATED"/>
    <property type="match status" value="1"/>
</dbReference>
<evidence type="ECO:0000313" key="7">
    <source>
        <dbReference type="EMBL" id="WCG38542.1"/>
    </source>
</evidence>
<reference evidence="7" key="1">
    <citation type="submission" date="2023-01" db="EMBL/GenBank/DDBJ databases">
        <title>Oxazolidinone resistance genes in florfenicol resistant enterococci from beef cattle and veal calves at slaughter.</title>
        <authorList>
            <person name="Biggel M."/>
        </authorList>
    </citation>
    <scope>NUCLEOTIDE SEQUENCE</scope>
    <source>
        <strain evidence="7">K79-1</strain>
    </source>
</reference>
<proteinExistence type="inferred from homology"/>
<protein>
    <submittedName>
        <fullName evidence="7">DEAD/DEAH box helicase</fullName>
    </submittedName>
</protein>
<dbReference type="PROSITE" id="PS51192">
    <property type="entry name" value="HELICASE_ATP_BIND_1"/>
    <property type="match status" value="1"/>
</dbReference>
<dbReference type="InterPro" id="IPR011545">
    <property type="entry name" value="DEAD/DEAH_box_helicase_dom"/>
</dbReference>
<feature type="domain" description="Helicase ATP-binding" evidence="6">
    <location>
        <begin position="393"/>
        <end position="558"/>
    </location>
</feature>
<dbReference type="AlphaFoldDB" id="A0AAE9XLB6"/>
<dbReference type="Gene3D" id="3.40.50.300">
    <property type="entry name" value="P-loop containing nucleotide triphosphate hydrolases"/>
    <property type="match status" value="2"/>
</dbReference>
<gene>
    <name evidence="7" type="ORF">PML80_04235</name>
</gene>
<dbReference type="GO" id="GO:0003724">
    <property type="term" value="F:RNA helicase activity"/>
    <property type="evidence" value="ECO:0007669"/>
    <property type="project" value="TreeGrafter"/>
</dbReference>
<dbReference type="GO" id="GO:0005524">
    <property type="term" value="F:ATP binding"/>
    <property type="evidence" value="ECO:0007669"/>
    <property type="project" value="UniProtKB-KW"/>
</dbReference>
<dbReference type="RefSeq" id="WP_271736572.1">
    <property type="nucleotide sequence ID" value="NZ_CP116590.1"/>
</dbReference>
<keyword evidence="2" id="KW-0378">Hydrolase</keyword>